<dbReference type="PANTHER" id="PTHR15128:SF0">
    <property type="entry name" value="SCL-INTERRUPTING LOCUS PROTEIN"/>
    <property type="match status" value="1"/>
</dbReference>
<dbReference type="Pfam" id="PF25775">
    <property type="entry name" value="CC_STIL"/>
    <property type="match status" value="1"/>
</dbReference>
<evidence type="ECO:0000313" key="4">
    <source>
        <dbReference type="Proteomes" id="UP001642483"/>
    </source>
</evidence>
<feature type="compositionally biased region" description="Low complexity" evidence="1">
    <location>
        <begin position="100"/>
        <end position="113"/>
    </location>
</feature>
<comment type="caution">
    <text evidence="3">The sequence shown here is derived from an EMBL/GenBank/DDBJ whole genome shotgun (WGS) entry which is preliminary data.</text>
</comment>
<dbReference type="InterPro" id="IPR026123">
    <property type="entry name" value="STIL"/>
</dbReference>
<dbReference type="EMBL" id="CAWYQH010000108">
    <property type="protein sequence ID" value="CAK8688870.1"/>
    <property type="molecule type" value="Genomic_DNA"/>
</dbReference>
<dbReference type="InterPro" id="IPR057655">
    <property type="entry name" value="STIL_CC"/>
</dbReference>
<dbReference type="PANTHER" id="PTHR15128">
    <property type="entry name" value="TAL1 SCL INTERRUPTING LOCUS"/>
    <property type="match status" value="1"/>
</dbReference>
<protein>
    <recommendedName>
        <fullName evidence="2">STIL coiled coil region domain-containing protein</fullName>
    </recommendedName>
</protein>
<feature type="region of interest" description="Disordered" evidence="1">
    <location>
        <begin position="784"/>
        <end position="806"/>
    </location>
</feature>
<evidence type="ECO:0000313" key="3">
    <source>
        <dbReference type="EMBL" id="CAK8688870.1"/>
    </source>
</evidence>
<proteinExistence type="predicted"/>
<feature type="region of interest" description="Disordered" evidence="1">
    <location>
        <begin position="98"/>
        <end position="211"/>
    </location>
</feature>
<evidence type="ECO:0000256" key="1">
    <source>
        <dbReference type="SAM" id="MobiDB-lite"/>
    </source>
</evidence>
<feature type="compositionally biased region" description="Basic residues" evidence="1">
    <location>
        <begin position="174"/>
        <end position="183"/>
    </location>
</feature>
<feature type="compositionally biased region" description="Basic residues" evidence="1">
    <location>
        <begin position="790"/>
        <end position="802"/>
    </location>
</feature>
<dbReference type="Proteomes" id="UP001642483">
    <property type="component" value="Unassembled WGS sequence"/>
</dbReference>
<organism evidence="3 4">
    <name type="scientific">Clavelina lepadiformis</name>
    <name type="common">Light-bulb sea squirt</name>
    <name type="synonym">Ascidia lepadiformis</name>
    <dbReference type="NCBI Taxonomy" id="159417"/>
    <lineage>
        <taxon>Eukaryota</taxon>
        <taxon>Metazoa</taxon>
        <taxon>Chordata</taxon>
        <taxon>Tunicata</taxon>
        <taxon>Ascidiacea</taxon>
        <taxon>Aplousobranchia</taxon>
        <taxon>Clavelinidae</taxon>
        <taxon>Clavelina</taxon>
    </lineage>
</organism>
<feature type="compositionally biased region" description="Polar residues" evidence="1">
    <location>
        <begin position="184"/>
        <end position="211"/>
    </location>
</feature>
<sequence>MENRNFQRGYAQMDYSSLRKSTVKVRQGQRQFPSYERQFNAHYGHVAVSNSQAELCPSPIIKPLAPCTIETVLPSVAEPSLIFDESYQPDTYCKQDKQFSPNNSKSAALASSNQPQGHLLSPTSQDIKTQHAALRQQRKTQVERFSQSQARYKSVPEIPVQTNGFTNEAEHTTKIKRQVRKPTNRLSNSVVSVHSEQLSPKSNGSTQKNCVSPKQNISITSFSSSVCNSVTHVNNNMSESHVTPVNKNPTEIPIETDWMKGLPPKAYELFVNQDMKLKELQVQVQQLLSLQKKSSETTDKIEQDKLNQSLTNKVDAYTQTDLLGVDIVEKVEVNSIGVNTSQLENTSVYEKEKYTTENTTDVAAVESKDAQSSEADDVESNKNSSIHSSVKVEKSLCWESDSLHINSSGLKSMNNEQSIMSSLKEVDMPGLDSSEDNTSSQAQDLGQESPILGESASMYLESQHISNRKLHEDPKEEDSHYFDNLLKQVQDMLGNVDNKSSGPQSLPATPSTIPKSIQSLPYQRYLPANVFSQLTCLGLLANRDKLASDEVSALVCSRSTDELSMHANAIALKYMSDDQLNKIASNSKNAQDDNMPPPMLPDQHFASRKTNEHSVQKMPGMNLLSPCDMSLATKKYMQKYGLIESSDNEEENKENIAMKTKTIKEVKPARKLTVFNDKRKPLQECNVGDVKNSKALKSADPSPSRNDQMEVRWSQLEDTLGETLDMLHPFLNDLENNLQSMSSVNGQDLNKQVHMTQEHDSGMGETMGQILSCGILQSLNNKPSTELSCHSHRNSTQKKGNPHQKYENNEVLAGILPPKSMKKIVSPALENRRHIKRGRTHSKNEVLSAPVSPFVTKHPLRNRITSARSTSENCSESFDRILDSRIMQVFEKGDESITEYERESNESLSLMDVFPEENILNLDKINSMPKLPILQVKVK</sequence>
<feature type="region of interest" description="Disordered" evidence="1">
    <location>
        <begin position="352"/>
        <end position="386"/>
    </location>
</feature>
<keyword evidence="4" id="KW-1185">Reference proteome</keyword>
<feature type="domain" description="STIL coiled coil region" evidence="2">
    <location>
        <begin position="265"/>
        <end position="292"/>
    </location>
</feature>
<reference evidence="3 4" key="1">
    <citation type="submission" date="2024-02" db="EMBL/GenBank/DDBJ databases">
        <authorList>
            <person name="Daric V."/>
            <person name="Darras S."/>
        </authorList>
    </citation>
    <scope>NUCLEOTIDE SEQUENCE [LARGE SCALE GENOMIC DNA]</scope>
</reference>
<accession>A0ABP0GB82</accession>
<evidence type="ECO:0000259" key="2">
    <source>
        <dbReference type="Pfam" id="PF25775"/>
    </source>
</evidence>
<name>A0ABP0GB82_CLALP</name>
<gene>
    <name evidence="3" type="ORF">CVLEPA_LOCUS20831</name>
</gene>